<keyword evidence="10" id="KW-0997">Cell inner membrane</keyword>
<evidence type="ECO:0000256" key="5">
    <source>
        <dbReference type="ARBA" id="ARBA00022692"/>
    </source>
</evidence>
<dbReference type="PANTHER" id="PTHR30266">
    <property type="entry name" value="MECHANOSENSITIVE CHANNEL MSCL"/>
    <property type="match status" value="1"/>
</dbReference>
<dbReference type="KEGG" id="srt:Srot_1268"/>
<accession>D6ZFL4</accession>
<gene>
    <name evidence="10" type="primary">mscL</name>
    <name evidence="11" type="ordered locus">Srot_1268</name>
</gene>
<evidence type="ECO:0000256" key="10">
    <source>
        <dbReference type="HAMAP-Rule" id="MF_00115"/>
    </source>
</evidence>
<evidence type="ECO:0000256" key="6">
    <source>
        <dbReference type="ARBA" id="ARBA00022989"/>
    </source>
</evidence>
<dbReference type="InterPro" id="IPR019823">
    <property type="entry name" value="Mechanosensitive_channel_CS"/>
</dbReference>
<keyword evidence="3 10" id="KW-0813">Transport</keyword>
<dbReference type="GO" id="GO:0005886">
    <property type="term" value="C:plasma membrane"/>
    <property type="evidence" value="ECO:0007669"/>
    <property type="project" value="UniProtKB-SubCell"/>
</dbReference>
<reference evidence="11 12" key="1">
    <citation type="journal article" date="2010" name="Stand. Genomic Sci.">
        <title>Complete genome sequence of Segniliparus rotundus type strain (CDC 1076).</title>
        <authorList>
            <person name="Sikorski J."/>
            <person name="Lapidus A."/>
            <person name="Copeland A."/>
            <person name="Misra M."/>
            <person name="Glavina Del Rio T."/>
            <person name="Nolan M."/>
            <person name="Lucas S."/>
            <person name="Chen F."/>
            <person name="Tice H."/>
            <person name="Cheng J.F."/>
            <person name="Jando M."/>
            <person name="Schneider S."/>
            <person name="Bruce D."/>
            <person name="Goodwin L."/>
            <person name="Pitluck S."/>
            <person name="Liolios K."/>
            <person name="Mikhailova N."/>
            <person name="Pati A."/>
            <person name="Ivanova N."/>
            <person name="Mavromatis K."/>
            <person name="Chen A."/>
            <person name="Palaniappan K."/>
            <person name="Chertkov O."/>
            <person name="Land M."/>
            <person name="Hauser L."/>
            <person name="Chang Y.J."/>
            <person name="Jeffries C.D."/>
            <person name="Brettin T."/>
            <person name="Detter J.C."/>
            <person name="Han C."/>
            <person name="Rohde M."/>
            <person name="Goker M."/>
            <person name="Bristow J."/>
            <person name="Eisen J.A."/>
            <person name="Markowitz V."/>
            <person name="Hugenholtz P."/>
            <person name="Kyrpides N.C."/>
            <person name="Klenk H.P."/>
        </authorList>
    </citation>
    <scope>NUCLEOTIDE SEQUENCE [LARGE SCALE GENOMIC DNA]</scope>
    <source>
        <strain evidence="12">ATCC BAA-972 / CDC 1076 / CIP 108378 / DSM 44985 / JCM 13578</strain>
    </source>
</reference>
<name>D6ZFL4_SEGRD</name>
<dbReference type="NCBIfam" id="TIGR00220">
    <property type="entry name" value="mscL"/>
    <property type="match status" value="1"/>
</dbReference>
<dbReference type="PROSITE" id="PS01327">
    <property type="entry name" value="MSCL"/>
    <property type="match status" value="1"/>
</dbReference>
<dbReference type="InterPro" id="IPR001185">
    <property type="entry name" value="MS_channel"/>
</dbReference>
<evidence type="ECO:0000256" key="8">
    <source>
        <dbReference type="ARBA" id="ARBA00023136"/>
    </source>
</evidence>
<dbReference type="HAMAP" id="MF_00115">
    <property type="entry name" value="MscL"/>
    <property type="match status" value="1"/>
</dbReference>
<organism evidence="11 12">
    <name type="scientific">Segniliparus rotundus (strain ATCC BAA-972 / CDC 1076 / CIP 108378 / DSM 44985 / JCM 13578)</name>
    <dbReference type="NCBI Taxonomy" id="640132"/>
    <lineage>
        <taxon>Bacteria</taxon>
        <taxon>Bacillati</taxon>
        <taxon>Actinomycetota</taxon>
        <taxon>Actinomycetes</taxon>
        <taxon>Mycobacteriales</taxon>
        <taxon>Segniliparaceae</taxon>
        <taxon>Segniliparus</taxon>
    </lineage>
</organism>
<dbReference type="AlphaFoldDB" id="D6ZFL4"/>
<feature type="transmembrane region" description="Helical" evidence="10">
    <location>
        <begin position="72"/>
        <end position="97"/>
    </location>
</feature>
<feature type="transmembrane region" description="Helical" evidence="10">
    <location>
        <begin position="16"/>
        <end position="38"/>
    </location>
</feature>
<dbReference type="EMBL" id="CP001958">
    <property type="protein sequence ID" value="ADG97738.1"/>
    <property type="molecule type" value="Genomic_DNA"/>
</dbReference>
<evidence type="ECO:0000256" key="7">
    <source>
        <dbReference type="ARBA" id="ARBA00023065"/>
    </source>
</evidence>
<keyword evidence="6 10" id="KW-1133">Transmembrane helix</keyword>
<dbReference type="PANTHER" id="PTHR30266:SF2">
    <property type="entry name" value="LARGE-CONDUCTANCE MECHANOSENSITIVE CHANNEL"/>
    <property type="match status" value="1"/>
</dbReference>
<protein>
    <recommendedName>
        <fullName evidence="10">Large-conductance mechanosensitive channel</fullName>
    </recommendedName>
</protein>
<keyword evidence="4 10" id="KW-1003">Cell membrane</keyword>
<dbReference type="GO" id="GO:0008381">
    <property type="term" value="F:mechanosensitive monoatomic ion channel activity"/>
    <property type="evidence" value="ECO:0007669"/>
    <property type="project" value="UniProtKB-UniRule"/>
</dbReference>
<evidence type="ECO:0000256" key="3">
    <source>
        <dbReference type="ARBA" id="ARBA00022448"/>
    </source>
</evidence>
<keyword evidence="7 10" id="KW-0406">Ion transport</keyword>
<comment type="subunit">
    <text evidence="10">Homopentamer.</text>
</comment>
<comment type="function">
    <text evidence="10">Channel that opens in response to stretch forces in the membrane lipid bilayer. May participate in the regulation of osmotic pressure changes within the cell.</text>
</comment>
<evidence type="ECO:0000256" key="1">
    <source>
        <dbReference type="ARBA" id="ARBA00004651"/>
    </source>
</evidence>
<keyword evidence="8 10" id="KW-0472">Membrane</keyword>
<dbReference type="Pfam" id="PF01741">
    <property type="entry name" value="MscL"/>
    <property type="match status" value="1"/>
</dbReference>
<evidence type="ECO:0000256" key="2">
    <source>
        <dbReference type="ARBA" id="ARBA00007254"/>
    </source>
</evidence>
<dbReference type="STRING" id="640132.Srot_1268"/>
<evidence type="ECO:0000313" key="12">
    <source>
        <dbReference type="Proteomes" id="UP000002247"/>
    </source>
</evidence>
<keyword evidence="5 10" id="KW-0812">Transmembrane</keyword>
<dbReference type="InterPro" id="IPR036019">
    <property type="entry name" value="MscL_channel"/>
</dbReference>
<dbReference type="PRINTS" id="PR01264">
    <property type="entry name" value="MECHCHANNEL"/>
</dbReference>
<evidence type="ECO:0000256" key="9">
    <source>
        <dbReference type="ARBA" id="ARBA00023303"/>
    </source>
</evidence>
<dbReference type="eggNOG" id="COG1970">
    <property type="taxonomic scope" value="Bacteria"/>
</dbReference>
<proteinExistence type="inferred from homology"/>
<dbReference type="HOGENOM" id="CLU_095787_1_1_11"/>
<dbReference type="Gene3D" id="1.10.1200.120">
    <property type="entry name" value="Large-conductance mechanosensitive channel, MscL, domain 1"/>
    <property type="match status" value="1"/>
</dbReference>
<dbReference type="Proteomes" id="UP000002247">
    <property type="component" value="Chromosome"/>
</dbReference>
<evidence type="ECO:0000313" key="11">
    <source>
        <dbReference type="EMBL" id="ADG97738.1"/>
    </source>
</evidence>
<sequence>MAVLSGFKKFLLRGNVVDLAVAVVVGAAFTAIVTSITAKVIQPLIAALGGERSVEGLGFRILKDNPATFVDLGAVISATINFVLVASVIYFFVVLPINHFNERRKAKKGLEEPDEPASERDLLEEIRNLLAAQATPGASAPPKLP</sequence>
<comment type="subcellular location">
    <subcellularLocation>
        <location evidence="10">Cell inner membrane</location>
        <topology evidence="10">Multi-pass membrane protein</topology>
    </subcellularLocation>
    <subcellularLocation>
        <location evidence="1">Cell membrane</location>
        <topology evidence="1">Multi-pass membrane protein</topology>
    </subcellularLocation>
</comment>
<dbReference type="SUPFAM" id="SSF81330">
    <property type="entry name" value="Gated mechanosensitive channel"/>
    <property type="match status" value="1"/>
</dbReference>
<keyword evidence="12" id="KW-1185">Reference proteome</keyword>
<keyword evidence="9 10" id="KW-0407">Ion channel</keyword>
<comment type="similarity">
    <text evidence="2 10">Belongs to the MscL family.</text>
</comment>
<dbReference type="InterPro" id="IPR037673">
    <property type="entry name" value="MSC/AndL"/>
</dbReference>
<evidence type="ECO:0000256" key="4">
    <source>
        <dbReference type="ARBA" id="ARBA00022475"/>
    </source>
</evidence>